<dbReference type="HOGENOM" id="CLU_1288788_0_0_1"/>
<proteinExistence type="predicted"/>
<reference evidence="3 4" key="1">
    <citation type="submission" date="2013-03" db="EMBL/GenBank/DDBJ databases">
        <title>The Genome Sequence of Capronia epimyces CBS 606.96.</title>
        <authorList>
            <consortium name="The Broad Institute Genomics Platform"/>
            <person name="Cuomo C."/>
            <person name="de Hoog S."/>
            <person name="Gorbushina A."/>
            <person name="Walker B."/>
            <person name="Young S.K."/>
            <person name="Zeng Q."/>
            <person name="Gargeya S."/>
            <person name="Fitzgerald M."/>
            <person name="Haas B."/>
            <person name="Abouelleil A."/>
            <person name="Allen A.W."/>
            <person name="Alvarado L."/>
            <person name="Arachchi H.M."/>
            <person name="Berlin A.M."/>
            <person name="Chapman S.B."/>
            <person name="Gainer-Dewar J."/>
            <person name="Goldberg J."/>
            <person name="Griggs A."/>
            <person name="Gujja S."/>
            <person name="Hansen M."/>
            <person name="Howarth C."/>
            <person name="Imamovic A."/>
            <person name="Ireland A."/>
            <person name="Larimer J."/>
            <person name="McCowan C."/>
            <person name="Murphy C."/>
            <person name="Pearson M."/>
            <person name="Poon T.W."/>
            <person name="Priest M."/>
            <person name="Roberts A."/>
            <person name="Saif S."/>
            <person name="Shea T."/>
            <person name="Sisk P."/>
            <person name="Sykes S."/>
            <person name="Wortman J."/>
            <person name="Nusbaum C."/>
            <person name="Birren B."/>
        </authorList>
    </citation>
    <scope>NUCLEOTIDE SEQUENCE [LARGE SCALE GENOMIC DNA]</scope>
    <source>
        <strain evidence="3 4">CBS 606.96</strain>
    </source>
</reference>
<dbReference type="Proteomes" id="UP000019478">
    <property type="component" value="Unassembled WGS sequence"/>
</dbReference>
<keyword evidence="4" id="KW-1185">Reference proteome</keyword>
<feature type="transmembrane region" description="Helical" evidence="2">
    <location>
        <begin position="104"/>
        <end position="127"/>
    </location>
</feature>
<dbReference type="RefSeq" id="XP_007731985.1">
    <property type="nucleotide sequence ID" value="XM_007733795.1"/>
</dbReference>
<keyword evidence="2" id="KW-0812">Transmembrane</keyword>
<feature type="compositionally biased region" description="Basic and acidic residues" evidence="1">
    <location>
        <begin position="201"/>
        <end position="210"/>
    </location>
</feature>
<gene>
    <name evidence="3" type="ORF">A1O3_03659</name>
</gene>
<sequence>MEFLPDRLFNVLKRSAIPEPASGTLSTTPTTTTAATYKITHALDKLAQAGVVDDSGGQVISLGTTTSSIHAEKITHAANQLTHAGLASNGEAVKSTSKGLDTKYIIIIAVVGTVVLLTLLIGGCLCWRRYQRRKAYNLVSRGVDKGKAPIREKEDMFNADIQESRGLSVDGQMITERNFENAYDKVDTEYDGPRYGAVEGDGDKRARFEA</sequence>
<organism evidence="3 4">
    <name type="scientific">Capronia epimyces CBS 606.96</name>
    <dbReference type="NCBI Taxonomy" id="1182542"/>
    <lineage>
        <taxon>Eukaryota</taxon>
        <taxon>Fungi</taxon>
        <taxon>Dikarya</taxon>
        <taxon>Ascomycota</taxon>
        <taxon>Pezizomycotina</taxon>
        <taxon>Eurotiomycetes</taxon>
        <taxon>Chaetothyriomycetidae</taxon>
        <taxon>Chaetothyriales</taxon>
        <taxon>Herpotrichiellaceae</taxon>
        <taxon>Capronia</taxon>
    </lineage>
</organism>
<comment type="caution">
    <text evidence="3">The sequence shown here is derived from an EMBL/GenBank/DDBJ whole genome shotgun (WGS) entry which is preliminary data.</text>
</comment>
<evidence type="ECO:0000256" key="2">
    <source>
        <dbReference type="SAM" id="Phobius"/>
    </source>
</evidence>
<evidence type="ECO:0000313" key="4">
    <source>
        <dbReference type="Proteomes" id="UP000019478"/>
    </source>
</evidence>
<protein>
    <recommendedName>
        <fullName evidence="5">Mid2 domain-containing protein</fullName>
    </recommendedName>
</protein>
<evidence type="ECO:0000256" key="1">
    <source>
        <dbReference type="SAM" id="MobiDB-lite"/>
    </source>
</evidence>
<dbReference type="eggNOG" id="ENOG502R9K3">
    <property type="taxonomic scope" value="Eukaryota"/>
</dbReference>
<accession>W9YBR6</accession>
<evidence type="ECO:0000313" key="3">
    <source>
        <dbReference type="EMBL" id="EXJ86706.1"/>
    </source>
</evidence>
<keyword evidence="2" id="KW-1133">Transmembrane helix</keyword>
<dbReference type="AlphaFoldDB" id="W9YBR6"/>
<name>W9YBR6_9EURO</name>
<dbReference type="EMBL" id="AMGY01000003">
    <property type="protein sequence ID" value="EXJ86706.1"/>
    <property type="molecule type" value="Genomic_DNA"/>
</dbReference>
<feature type="region of interest" description="Disordered" evidence="1">
    <location>
        <begin position="190"/>
        <end position="210"/>
    </location>
</feature>
<dbReference type="GeneID" id="19167785"/>
<evidence type="ECO:0008006" key="5">
    <source>
        <dbReference type="Google" id="ProtNLM"/>
    </source>
</evidence>
<dbReference type="OrthoDB" id="4155745at2759"/>
<keyword evidence="2" id="KW-0472">Membrane</keyword>